<evidence type="ECO:0000313" key="2">
    <source>
        <dbReference type="EMBL" id="WGH78734.1"/>
    </source>
</evidence>
<dbReference type="Gene3D" id="3.20.20.70">
    <property type="entry name" value="Aldolase class I"/>
    <property type="match status" value="1"/>
</dbReference>
<dbReference type="RefSeq" id="WP_279965485.1">
    <property type="nucleotide sequence ID" value="NZ_CP122537.1"/>
</dbReference>
<dbReference type="PANTHER" id="PTHR35882">
    <property type="entry name" value="PELA"/>
    <property type="match status" value="1"/>
</dbReference>
<dbReference type="InterPro" id="IPR004352">
    <property type="entry name" value="GH114_TIM-barrel"/>
</dbReference>
<dbReference type="InterPro" id="IPR016062">
    <property type="entry name" value="TM1410-rel"/>
</dbReference>
<dbReference type="InterPro" id="IPR013785">
    <property type="entry name" value="Aldolase_TIM"/>
</dbReference>
<sequence length="326" mass="36316">MLLAASFFFVICAACVQSPSASPIPDAQSARNSSGSASPASPSLRFEIRQFSVKLTHTGVSEVDRSDTDFVIIDPTGLDRQEVARLKTRPDGARRVVVAYINIAEAETYRDYWRTAWNATPPRWLGAANPDWANHYYTAYWDPQWQRILFGSPASKLDRIVAAGFDGVFMDGVDKYAVWPGRRAQSERDMYTLVDRIANYARARTPGFLIIPNNAEALLDNPRYRSTIDAIVKEDLFFGVGGDGRPNSLSLVSWSLRQLRLATNDDLPVLVVEYVSDAGKRDYTVRQLRANGLLGTFGRRDLARLTLPIPAGAGSVNQLRRLPRMD</sequence>
<evidence type="ECO:0000259" key="1">
    <source>
        <dbReference type="Pfam" id="PF03537"/>
    </source>
</evidence>
<proteinExistence type="predicted"/>
<dbReference type="InterPro" id="IPR017853">
    <property type="entry name" value="GH"/>
</dbReference>
<dbReference type="InterPro" id="IPR016063">
    <property type="entry name" value="TM1410_Glycdase"/>
</dbReference>
<dbReference type="Proteomes" id="UP001243420">
    <property type="component" value="Chromosome"/>
</dbReference>
<dbReference type="SUPFAM" id="SSF51445">
    <property type="entry name" value="(Trans)glycosidases"/>
    <property type="match status" value="1"/>
</dbReference>
<reference evidence="2 3" key="1">
    <citation type="submission" date="2023-04" db="EMBL/GenBank/DDBJ databases">
        <title>Jannaschia ovalis sp. nov., a marine bacterium isolated from sea tidal flat.</title>
        <authorList>
            <person name="Kwon D.Y."/>
            <person name="Kim J.-J."/>
        </authorList>
    </citation>
    <scope>NUCLEOTIDE SEQUENCE [LARGE SCALE GENOMIC DNA]</scope>
    <source>
        <strain evidence="2 3">GRR-S6-38</strain>
    </source>
</reference>
<name>A0ABY8LEZ0_9RHOB</name>
<dbReference type="Pfam" id="PF03537">
    <property type="entry name" value="Glyco_hydro_114"/>
    <property type="match status" value="1"/>
</dbReference>
<feature type="domain" description="Glycoside-hydrolase family GH114 TIM-barrel" evidence="1">
    <location>
        <begin position="64"/>
        <end position="302"/>
    </location>
</feature>
<dbReference type="PRINTS" id="PR01545">
    <property type="entry name" value="THEMAYE10DUF"/>
</dbReference>
<dbReference type="EMBL" id="CP122537">
    <property type="protein sequence ID" value="WGH78734.1"/>
    <property type="molecule type" value="Genomic_DNA"/>
</dbReference>
<gene>
    <name evidence="2" type="ORF">P8627_00280</name>
</gene>
<dbReference type="PANTHER" id="PTHR35882:SF2">
    <property type="entry name" value="PELA"/>
    <property type="match status" value="1"/>
</dbReference>
<organism evidence="2 3">
    <name type="scientific">Jannaschia ovalis</name>
    <dbReference type="NCBI Taxonomy" id="3038773"/>
    <lineage>
        <taxon>Bacteria</taxon>
        <taxon>Pseudomonadati</taxon>
        <taxon>Pseudomonadota</taxon>
        <taxon>Alphaproteobacteria</taxon>
        <taxon>Rhodobacterales</taxon>
        <taxon>Roseobacteraceae</taxon>
        <taxon>Jannaschia</taxon>
    </lineage>
</organism>
<keyword evidence="3" id="KW-1185">Reference proteome</keyword>
<dbReference type="NCBIfam" id="TIGR01370">
    <property type="entry name" value="MJ1477/TM1410 family putative glycoside hydrolase"/>
    <property type="match status" value="1"/>
</dbReference>
<protein>
    <submittedName>
        <fullName evidence="2">Endo alpha-1,4 polygalactosaminidase</fullName>
    </submittedName>
</protein>
<evidence type="ECO:0000313" key="3">
    <source>
        <dbReference type="Proteomes" id="UP001243420"/>
    </source>
</evidence>
<accession>A0ABY8LEZ0</accession>